<dbReference type="InterPro" id="IPR014718">
    <property type="entry name" value="GH-type_carb-bd"/>
</dbReference>
<proteinExistence type="predicted"/>
<dbReference type="Pfam" id="PF17678">
    <property type="entry name" value="Glyco_hydro_92N"/>
    <property type="match status" value="1"/>
</dbReference>
<reference evidence="2" key="1">
    <citation type="submission" date="2013-08" db="EMBL/GenBank/DDBJ databases">
        <authorList>
            <person name="Mendez C."/>
            <person name="Richter M."/>
            <person name="Ferrer M."/>
            <person name="Sanchez J."/>
        </authorList>
    </citation>
    <scope>NUCLEOTIDE SEQUENCE</scope>
</reference>
<dbReference type="PANTHER" id="PTHR12143">
    <property type="entry name" value="PEPTIDE N-GLYCANASE PNGASE -RELATED"/>
    <property type="match status" value="1"/>
</dbReference>
<protein>
    <submittedName>
        <fullName evidence="2">Alpha-1,2-mannosidase family protein</fullName>
    </submittedName>
</protein>
<accession>T1BTP3</accession>
<sequence length="176" mass="19406">GYQFSHKQEAASPGYYRVFMKTWGINAQFTASTRCGMARFTFPAGKQGNVLIPISHAANPTIASNIHIINNHTITGSVTSVTIVGTNLPVTVYFVMKFSAPFKTYGVWEGHSIKPRVRKQVQAQGVGPLFPINYYPPPRRDSWGPQYVKPKPTLHFPGPPIGAYVSYPSSSHARVV</sequence>
<dbReference type="InterPro" id="IPR041371">
    <property type="entry name" value="GH92_N"/>
</dbReference>
<dbReference type="GO" id="GO:0000224">
    <property type="term" value="F:peptide-N4-(N-acetyl-beta-glucosaminyl)asparagine amidase activity"/>
    <property type="evidence" value="ECO:0007669"/>
    <property type="project" value="TreeGrafter"/>
</dbReference>
<feature type="non-terminal residue" evidence="2">
    <location>
        <position position="176"/>
    </location>
</feature>
<dbReference type="AlphaFoldDB" id="T1BTP3"/>
<feature type="non-terminal residue" evidence="2">
    <location>
        <position position="1"/>
    </location>
</feature>
<dbReference type="EMBL" id="AUZX01003687">
    <property type="protein sequence ID" value="EQD73232.1"/>
    <property type="molecule type" value="Genomic_DNA"/>
</dbReference>
<dbReference type="PANTHER" id="PTHR12143:SF39">
    <property type="entry name" value="SECRETED PROTEIN"/>
    <property type="match status" value="1"/>
</dbReference>
<comment type="caution">
    <text evidence="2">The sequence shown here is derived from an EMBL/GenBank/DDBJ whole genome shotgun (WGS) entry which is preliminary data.</text>
</comment>
<name>T1BTP3_9ZZZZ</name>
<evidence type="ECO:0000313" key="2">
    <source>
        <dbReference type="EMBL" id="EQD73232.1"/>
    </source>
</evidence>
<dbReference type="InterPro" id="IPR050883">
    <property type="entry name" value="PNGase"/>
</dbReference>
<reference evidence="2" key="2">
    <citation type="journal article" date="2014" name="ISME J.">
        <title>Microbial stratification in low pH oxic and suboxic macroscopic growths along an acid mine drainage.</title>
        <authorList>
            <person name="Mendez-Garcia C."/>
            <person name="Mesa V."/>
            <person name="Sprenger R.R."/>
            <person name="Richter M."/>
            <person name="Diez M.S."/>
            <person name="Solano J."/>
            <person name="Bargiela R."/>
            <person name="Golyshina O.V."/>
            <person name="Manteca A."/>
            <person name="Ramos J.L."/>
            <person name="Gallego J.R."/>
            <person name="Llorente I."/>
            <person name="Martins Dos Santos V.A."/>
            <person name="Jensen O.N."/>
            <person name="Pelaez A.I."/>
            <person name="Sanchez J."/>
            <person name="Ferrer M."/>
        </authorList>
    </citation>
    <scope>NUCLEOTIDE SEQUENCE</scope>
</reference>
<feature type="domain" description="Glycosyl hydrolase family 92 N-terminal" evidence="1">
    <location>
        <begin position="3"/>
        <end position="174"/>
    </location>
</feature>
<dbReference type="GO" id="GO:0006516">
    <property type="term" value="P:glycoprotein catabolic process"/>
    <property type="evidence" value="ECO:0007669"/>
    <property type="project" value="TreeGrafter"/>
</dbReference>
<evidence type="ECO:0000259" key="1">
    <source>
        <dbReference type="Pfam" id="PF17678"/>
    </source>
</evidence>
<dbReference type="Gene3D" id="2.70.98.10">
    <property type="match status" value="1"/>
</dbReference>
<dbReference type="GO" id="GO:0005829">
    <property type="term" value="C:cytosol"/>
    <property type="evidence" value="ECO:0007669"/>
    <property type="project" value="TreeGrafter"/>
</dbReference>
<dbReference type="GO" id="GO:0030246">
    <property type="term" value="F:carbohydrate binding"/>
    <property type="evidence" value="ECO:0007669"/>
    <property type="project" value="InterPro"/>
</dbReference>
<gene>
    <name evidence="2" type="ORF">B1A_05052</name>
</gene>
<organism evidence="2">
    <name type="scientific">mine drainage metagenome</name>
    <dbReference type="NCBI Taxonomy" id="410659"/>
    <lineage>
        <taxon>unclassified sequences</taxon>
        <taxon>metagenomes</taxon>
        <taxon>ecological metagenomes</taxon>
    </lineage>
</organism>